<dbReference type="InterPro" id="IPR045781">
    <property type="entry name" value="SxtJ"/>
</dbReference>
<dbReference type="eggNOG" id="ENOG5033122">
    <property type="taxonomic scope" value="Bacteria"/>
</dbReference>
<name>A9BC32_PROM4</name>
<dbReference type="OrthoDB" id="9790341at2"/>
<evidence type="ECO:0000313" key="4">
    <source>
        <dbReference type="Proteomes" id="UP000000788"/>
    </source>
</evidence>
<protein>
    <recommendedName>
        <fullName evidence="5">SxtJ</fullName>
    </recommendedName>
</protein>
<feature type="transmembrane region" description="Helical" evidence="2">
    <location>
        <begin position="13"/>
        <end position="33"/>
    </location>
</feature>
<dbReference type="RefSeq" id="WP_012196015.1">
    <property type="nucleotide sequence ID" value="NC_009976.1"/>
</dbReference>
<keyword evidence="2" id="KW-1133">Transmembrane helix</keyword>
<evidence type="ECO:0000256" key="2">
    <source>
        <dbReference type="SAM" id="Phobius"/>
    </source>
</evidence>
<keyword evidence="2" id="KW-0472">Membrane</keyword>
<evidence type="ECO:0000256" key="1">
    <source>
        <dbReference type="SAM" id="MobiDB-lite"/>
    </source>
</evidence>
<organism evidence="3 4">
    <name type="scientific">Prochlorococcus marinus (strain MIT 9211)</name>
    <dbReference type="NCBI Taxonomy" id="93059"/>
    <lineage>
        <taxon>Bacteria</taxon>
        <taxon>Bacillati</taxon>
        <taxon>Cyanobacteriota</taxon>
        <taxon>Cyanophyceae</taxon>
        <taxon>Synechococcales</taxon>
        <taxon>Prochlorococcaceae</taxon>
        <taxon>Prochlorococcus</taxon>
    </lineage>
</organism>
<dbReference type="HOGENOM" id="CLU_127055_0_0_3"/>
<dbReference type="EMBL" id="CP000878">
    <property type="protein sequence ID" value="ABX09394.1"/>
    <property type="molecule type" value="Genomic_DNA"/>
</dbReference>
<feature type="region of interest" description="Disordered" evidence="1">
    <location>
        <begin position="110"/>
        <end position="130"/>
    </location>
</feature>
<feature type="transmembrane region" description="Helical" evidence="2">
    <location>
        <begin position="40"/>
        <end position="60"/>
    </location>
</feature>
<dbReference type="KEGG" id="pmj:P9211_14631"/>
<evidence type="ECO:0008006" key="5">
    <source>
        <dbReference type="Google" id="ProtNLM"/>
    </source>
</evidence>
<accession>A9BC32</accession>
<evidence type="ECO:0000313" key="3">
    <source>
        <dbReference type="EMBL" id="ABX09394.1"/>
    </source>
</evidence>
<proteinExistence type="predicted"/>
<feature type="transmembrane region" description="Helical" evidence="2">
    <location>
        <begin position="80"/>
        <end position="100"/>
    </location>
</feature>
<reference evidence="3 4" key="1">
    <citation type="journal article" date="2007" name="PLoS Genet.">
        <title>Patterns and implications of gene gain and loss in the evolution of Prochlorococcus.</title>
        <authorList>
            <person name="Kettler G.C."/>
            <person name="Martiny A.C."/>
            <person name="Huang K."/>
            <person name="Zucker J."/>
            <person name="Coleman M.L."/>
            <person name="Rodrigue S."/>
            <person name="Chen F."/>
            <person name="Lapidus A."/>
            <person name="Ferriera S."/>
            <person name="Johnson J."/>
            <person name="Steglich C."/>
            <person name="Church G.M."/>
            <person name="Richardson P."/>
            <person name="Chisholm S.W."/>
        </authorList>
    </citation>
    <scope>NUCLEOTIDE SEQUENCE [LARGE SCALE GENOMIC DNA]</scope>
    <source>
        <strain evidence="4">MIT 9211</strain>
    </source>
</reference>
<sequence>MKEKISTKQLREFGFLIGFGFPALIGWMLPAFVGHEFRAWTLWVGVPGIILGLTAPRLLYYPYKGWMVFGHGLGWVNSHIILGLVFIVVLQPIAYVMRLCGHDPLRRRRKGEETYRENRKGHHTDLTRIF</sequence>
<dbReference type="AlphaFoldDB" id="A9BC32"/>
<dbReference type="Pfam" id="PF19588">
    <property type="entry name" value="SxtJ"/>
    <property type="match status" value="1"/>
</dbReference>
<dbReference type="STRING" id="93059.P9211_14631"/>
<keyword evidence="2" id="KW-0812">Transmembrane</keyword>
<dbReference type="Proteomes" id="UP000000788">
    <property type="component" value="Chromosome"/>
</dbReference>
<keyword evidence="4" id="KW-1185">Reference proteome</keyword>
<gene>
    <name evidence="3" type="ordered locus">P9211_14631</name>
</gene>